<reference evidence="2 3" key="1">
    <citation type="journal article" date="2011" name="Mol. Biol. Evol.">
        <title>Comparative genomic analysis of fruiting body formation in Myxococcales.</title>
        <authorList>
            <person name="Huntley S."/>
            <person name="Hamann N."/>
            <person name="Wegener-Feldbrugge S."/>
            <person name="Treuner-Lange A."/>
            <person name="Kube M."/>
            <person name="Reinhardt R."/>
            <person name="Klages S."/>
            <person name="Muller R."/>
            <person name="Ronning C.M."/>
            <person name="Nierman W.C."/>
            <person name="Sogaard-Andersen L."/>
        </authorList>
    </citation>
    <scope>NUCLEOTIDE SEQUENCE [LARGE SCALE GENOMIC DNA]</scope>
    <source>
        <strain evidence="2 3">DW4/3-1</strain>
    </source>
</reference>
<gene>
    <name evidence="2" type="ordered locus">STAUR_5255</name>
</gene>
<dbReference type="STRING" id="378806.STAUR_5255"/>
<dbReference type="Proteomes" id="UP000001351">
    <property type="component" value="Chromosome"/>
</dbReference>
<dbReference type="OrthoDB" id="5522160at2"/>
<dbReference type="KEGG" id="sur:STAUR_5255"/>
<dbReference type="InterPro" id="IPR008164">
    <property type="entry name" value="XGLTT_rpt"/>
</dbReference>
<evidence type="ECO:0000313" key="2">
    <source>
        <dbReference type="EMBL" id="ADO73026.1"/>
    </source>
</evidence>
<dbReference type="Pfam" id="PF01744">
    <property type="entry name" value="GLTT"/>
    <property type="match status" value="1"/>
</dbReference>
<dbReference type="AlphaFoldDB" id="E3FLD4"/>
<protein>
    <submittedName>
        <fullName evidence="2">Conserved uncharacterized protein</fullName>
    </submittedName>
</protein>
<organism evidence="2 3">
    <name type="scientific">Stigmatella aurantiaca (strain DW4/3-1)</name>
    <dbReference type="NCBI Taxonomy" id="378806"/>
    <lineage>
        <taxon>Bacteria</taxon>
        <taxon>Pseudomonadati</taxon>
        <taxon>Myxococcota</taxon>
        <taxon>Myxococcia</taxon>
        <taxon>Myxococcales</taxon>
        <taxon>Cystobacterineae</taxon>
        <taxon>Archangiaceae</taxon>
        <taxon>Stigmatella</taxon>
    </lineage>
</organism>
<proteinExistence type="predicted"/>
<accession>E3FLD4</accession>
<sequence>MFTRQHFHHSPVINRRGKQPAGPFGNYRKDSTLPSTRTPLLAPSRGRHMDTSSADAVQAFCSTGRKPRRPRMLLSTLWLMGAVACSTEELATEPEPLETPLETQQQAIELDNGLSANGLSANGLSANGLSANGLSANGLSLESFRLWFTQAPAHADMVMQYVVRCALPAGETLTYTHLLPHQTFTWHGGLGLAPVWASGQPIPLAEQQLITGCMAAHVNKYGASVLISVLGKTSAGQTIPYTDAELRDHSVKEACFFGNLFTNEGVFYGNDSRLLSDKESSTRACVLSSEHPNAVNECPPMVYAMACDRICVRQPNAPFYTTCTWRGITYRPITTRIRPSEIYKCGDGVCQFTESCGRGDTTHSCQKDCGRCP</sequence>
<dbReference type="eggNOG" id="COG5263">
    <property type="taxonomic scope" value="Bacteria"/>
</dbReference>
<evidence type="ECO:0000256" key="1">
    <source>
        <dbReference type="SAM" id="MobiDB-lite"/>
    </source>
</evidence>
<evidence type="ECO:0000313" key="3">
    <source>
        <dbReference type="Proteomes" id="UP000001351"/>
    </source>
</evidence>
<feature type="region of interest" description="Disordered" evidence="1">
    <location>
        <begin position="1"/>
        <end position="52"/>
    </location>
</feature>
<keyword evidence="3" id="KW-1185">Reference proteome</keyword>
<dbReference type="EMBL" id="CP002271">
    <property type="protein sequence ID" value="ADO73026.1"/>
    <property type="molecule type" value="Genomic_DNA"/>
</dbReference>
<name>E3FLD4_STIAD</name>
<dbReference type="HOGENOM" id="CLU_077096_1_0_7"/>